<keyword evidence="2" id="KW-1185">Reference proteome</keyword>
<reference evidence="2" key="1">
    <citation type="journal article" date="2019" name="Int. J. Syst. Evol. Microbiol.">
        <title>The Global Catalogue of Microorganisms (GCM) 10K type strain sequencing project: providing services to taxonomists for standard genome sequencing and annotation.</title>
        <authorList>
            <consortium name="The Broad Institute Genomics Platform"/>
            <consortium name="The Broad Institute Genome Sequencing Center for Infectious Disease"/>
            <person name="Wu L."/>
            <person name="Ma J."/>
        </authorList>
    </citation>
    <scope>NUCLEOTIDE SEQUENCE [LARGE SCALE GENOMIC DNA]</scope>
    <source>
        <strain evidence="2">JCM 17388</strain>
    </source>
</reference>
<evidence type="ECO:0008006" key="3">
    <source>
        <dbReference type="Google" id="ProtNLM"/>
    </source>
</evidence>
<evidence type="ECO:0000313" key="1">
    <source>
        <dbReference type="EMBL" id="GAA4184180.1"/>
    </source>
</evidence>
<dbReference type="Gene3D" id="2.40.50.140">
    <property type="entry name" value="Nucleic acid-binding proteins"/>
    <property type="match status" value="1"/>
</dbReference>
<name>A0ABP8AI29_9ACTN</name>
<gene>
    <name evidence="1" type="ORF">GCM10022252_12650</name>
</gene>
<protein>
    <recommendedName>
        <fullName evidence="3">Cold shock domain-containing protein</fullName>
    </recommendedName>
</protein>
<dbReference type="InterPro" id="IPR012340">
    <property type="entry name" value="NA-bd_OB-fold"/>
</dbReference>
<dbReference type="EMBL" id="BAABAQ010000002">
    <property type="protein sequence ID" value="GAA4184180.1"/>
    <property type="molecule type" value="Genomic_DNA"/>
</dbReference>
<dbReference type="Proteomes" id="UP001501251">
    <property type="component" value="Unassembled WGS sequence"/>
</dbReference>
<sequence length="137" mass="15302">MRHSGRILRFDGISGYGSIVSDDDEEIRLHAADLRDDKYLFVPGTRVSFEIEESGHGLKAYDVALAGSAGEPPVLYVLSSRREEAEEDLCDILSRSEFLREITEVIVVAVPSLSARQILQLRAHLARFALAHHWIEG</sequence>
<evidence type="ECO:0000313" key="2">
    <source>
        <dbReference type="Proteomes" id="UP001501251"/>
    </source>
</evidence>
<dbReference type="RefSeq" id="WP_344915920.1">
    <property type="nucleotide sequence ID" value="NZ_BAABAQ010000002.1"/>
</dbReference>
<accession>A0ABP8AI29</accession>
<dbReference type="SUPFAM" id="SSF50249">
    <property type="entry name" value="Nucleic acid-binding proteins"/>
    <property type="match status" value="1"/>
</dbReference>
<organism evidence="1 2">
    <name type="scientific">Streptosporangium oxazolinicum</name>
    <dbReference type="NCBI Taxonomy" id="909287"/>
    <lineage>
        <taxon>Bacteria</taxon>
        <taxon>Bacillati</taxon>
        <taxon>Actinomycetota</taxon>
        <taxon>Actinomycetes</taxon>
        <taxon>Streptosporangiales</taxon>
        <taxon>Streptosporangiaceae</taxon>
        <taxon>Streptosporangium</taxon>
    </lineage>
</organism>
<comment type="caution">
    <text evidence="1">The sequence shown here is derived from an EMBL/GenBank/DDBJ whole genome shotgun (WGS) entry which is preliminary data.</text>
</comment>
<proteinExistence type="predicted"/>